<evidence type="ECO:0000256" key="1">
    <source>
        <dbReference type="ARBA" id="ARBA00005272"/>
    </source>
</evidence>
<comment type="caution">
    <text evidence="8">The sequence shown here is derived from an EMBL/GenBank/DDBJ whole genome shotgun (WGS) entry which is preliminary data.</text>
</comment>
<dbReference type="Gene3D" id="3.50.50.100">
    <property type="match status" value="1"/>
</dbReference>
<dbReference type="OMA" id="DHCIFLD"/>
<organism evidence="8 9">
    <name type="scientific">Syncephalastrum racemosum</name>
    <name type="common">Filamentous fungus</name>
    <dbReference type="NCBI Taxonomy" id="13706"/>
    <lineage>
        <taxon>Eukaryota</taxon>
        <taxon>Fungi</taxon>
        <taxon>Fungi incertae sedis</taxon>
        <taxon>Mucoromycota</taxon>
        <taxon>Mucoromycotina</taxon>
        <taxon>Mucoromycetes</taxon>
        <taxon>Mucorales</taxon>
        <taxon>Syncephalastraceae</taxon>
        <taxon>Syncephalastrum</taxon>
    </lineage>
</organism>
<evidence type="ECO:0000256" key="4">
    <source>
        <dbReference type="ARBA" id="ARBA00023002"/>
    </source>
</evidence>
<evidence type="ECO:0000313" key="8">
    <source>
        <dbReference type="EMBL" id="ORZ02538.1"/>
    </source>
</evidence>
<dbReference type="InterPro" id="IPR036188">
    <property type="entry name" value="FAD/NAD-bd_sf"/>
</dbReference>
<dbReference type="InterPro" id="IPR045024">
    <property type="entry name" value="NDH-2"/>
</dbReference>
<feature type="domain" description="External alternative NADH-ubiquinone oxidoreductase-like C-terminal" evidence="7">
    <location>
        <begin position="411"/>
        <end position="474"/>
    </location>
</feature>
<sequence length="478" mass="53860">MLFTKILSVSARPTPSTTSFVGGTHLHKLWTTRGSQGALQQASLSTRTLRRSQGRVVILGSGWAGFKLKRELNKKDYDVTVISPRNFFIFTPLLAGTAVGSLEPRCIIEPVRGYSTELEYHQAWCDKIDIKKQKIYCSSNLVDNKGKPFELDYDKLVIAVGAYSNTFNTPGVKEHAIFLKQIDDARRIRSRILECFEYACQPGITEEEKRDKLHFAVVGGGPTGIEFSAELYDFITEDLSRLYPGLIRYTRMTVYDVAPKILGSFDQKLSGYATQKFRRRGIQVKTGTHVLEVGPDGLKLKEEGHIPAGMVVWATGLAPNPLVESMTSVVKDEKSHRVMTDRKLRVLDKETREPIKNVYALGDCATIEEYDLPATAQVANQKAIYLGKVFNKEVKLGQEDPKQADFTFASRGSMAYIGKWEAVVDMSPINEKATEGGHMAWVFWRSAYLSMSVSMRNKLLIPMFWFMTWAFGRDVSRF</sequence>
<keyword evidence="5" id="KW-0520">NAD</keyword>
<dbReference type="PRINTS" id="PR00368">
    <property type="entry name" value="FADPNR"/>
</dbReference>
<dbReference type="InterPro" id="IPR054585">
    <property type="entry name" value="NDH2-like_C"/>
</dbReference>
<dbReference type="InterPro" id="IPR023753">
    <property type="entry name" value="FAD/NAD-binding_dom"/>
</dbReference>
<gene>
    <name evidence="8" type="ORF">BCR43DRAFT_519846</name>
</gene>
<reference evidence="8 9" key="1">
    <citation type="submission" date="2016-07" db="EMBL/GenBank/DDBJ databases">
        <title>Pervasive Adenine N6-methylation of Active Genes in Fungi.</title>
        <authorList>
            <consortium name="DOE Joint Genome Institute"/>
            <person name="Mondo S.J."/>
            <person name="Dannebaum R.O."/>
            <person name="Kuo R.C."/>
            <person name="Labutti K."/>
            <person name="Haridas S."/>
            <person name="Kuo A."/>
            <person name="Salamov A."/>
            <person name="Ahrendt S.R."/>
            <person name="Lipzen A."/>
            <person name="Sullivan W."/>
            <person name="Andreopoulos W.B."/>
            <person name="Clum A."/>
            <person name="Lindquist E."/>
            <person name="Daum C."/>
            <person name="Ramamoorthy G.K."/>
            <person name="Gryganskyi A."/>
            <person name="Culley D."/>
            <person name="Magnuson J.K."/>
            <person name="James T.Y."/>
            <person name="O'Malley M.A."/>
            <person name="Stajich J.E."/>
            <person name="Spatafora J.W."/>
            <person name="Visel A."/>
            <person name="Grigoriev I.V."/>
        </authorList>
    </citation>
    <scope>NUCLEOTIDE SEQUENCE [LARGE SCALE GENOMIC DNA]</scope>
    <source>
        <strain evidence="8 9">NRRL 2496</strain>
    </source>
</reference>
<dbReference type="AlphaFoldDB" id="A0A1X2HTW1"/>
<dbReference type="InParanoid" id="A0A1X2HTW1"/>
<keyword evidence="9" id="KW-1185">Reference proteome</keyword>
<dbReference type="STRING" id="13706.A0A1X2HTW1"/>
<dbReference type="OrthoDB" id="3244603at2759"/>
<feature type="domain" description="FAD/NAD(P)-binding" evidence="6">
    <location>
        <begin position="55"/>
        <end position="383"/>
    </location>
</feature>
<dbReference type="PANTHER" id="PTHR43706:SF17">
    <property type="entry name" value="NADH DEHYDROGENASE (EUROFUNG)"/>
    <property type="match status" value="1"/>
</dbReference>
<dbReference type="GO" id="GO:0005739">
    <property type="term" value="C:mitochondrion"/>
    <property type="evidence" value="ECO:0007669"/>
    <property type="project" value="UniProtKB-ARBA"/>
</dbReference>
<dbReference type="EMBL" id="MCGN01000001">
    <property type="protein sequence ID" value="ORZ02538.1"/>
    <property type="molecule type" value="Genomic_DNA"/>
</dbReference>
<keyword evidence="3" id="KW-0274">FAD</keyword>
<dbReference type="Proteomes" id="UP000242180">
    <property type="component" value="Unassembled WGS sequence"/>
</dbReference>
<accession>A0A1X2HTW1</accession>
<evidence type="ECO:0000259" key="7">
    <source>
        <dbReference type="Pfam" id="PF22366"/>
    </source>
</evidence>
<dbReference type="Pfam" id="PF22366">
    <property type="entry name" value="NDH2_C"/>
    <property type="match status" value="1"/>
</dbReference>
<proteinExistence type="inferred from homology"/>
<dbReference type="SUPFAM" id="SSF51905">
    <property type="entry name" value="FAD/NAD(P)-binding domain"/>
    <property type="match status" value="2"/>
</dbReference>
<keyword evidence="4" id="KW-0560">Oxidoreductase</keyword>
<evidence type="ECO:0000313" key="9">
    <source>
        <dbReference type="Proteomes" id="UP000242180"/>
    </source>
</evidence>
<name>A0A1X2HTW1_SYNRA</name>
<keyword evidence="2" id="KW-0285">Flavoprotein</keyword>
<evidence type="ECO:0000256" key="3">
    <source>
        <dbReference type="ARBA" id="ARBA00022827"/>
    </source>
</evidence>
<evidence type="ECO:0000256" key="2">
    <source>
        <dbReference type="ARBA" id="ARBA00022630"/>
    </source>
</evidence>
<evidence type="ECO:0000259" key="6">
    <source>
        <dbReference type="Pfam" id="PF07992"/>
    </source>
</evidence>
<dbReference type="GO" id="GO:0003954">
    <property type="term" value="F:NADH dehydrogenase activity"/>
    <property type="evidence" value="ECO:0007669"/>
    <property type="project" value="InterPro"/>
</dbReference>
<comment type="similarity">
    <text evidence="1">Belongs to the NADH dehydrogenase family.</text>
</comment>
<dbReference type="Pfam" id="PF07992">
    <property type="entry name" value="Pyr_redox_2"/>
    <property type="match status" value="1"/>
</dbReference>
<evidence type="ECO:0000256" key="5">
    <source>
        <dbReference type="ARBA" id="ARBA00023027"/>
    </source>
</evidence>
<protein>
    <submittedName>
        <fullName evidence="8">FAD/NAD-P-binding domain-containing protein</fullName>
    </submittedName>
</protein>
<dbReference type="PANTHER" id="PTHR43706">
    <property type="entry name" value="NADH DEHYDROGENASE"/>
    <property type="match status" value="1"/>
</dbReference>